<organism evidence="2 3">
    <name type="scientific">Tulasnella calospora MUT 4182</name>
    <dbReference type="NCBI Taxonomy" id="1051891"/>
    <lineage>
        <taxon>Eukaryota</taxon>
        <taxon>Fungi</taxon>
        <taxon>Dikarya</taxon>
        <taxon>Basidiomycota</taxon>
        <taxon>Agaricomycotina</taxon>
        <taxon>Agaricomycetes</taxon>
        <taxon>Cantharellales</taxon>
        <taxon>Tulasnellaceae</taxon>
        <taxon>Tulasnella</taxon>
    </lineage>
</organism>
<feature type="compositionally biased region" description="Acidic residues" evidence="1">
    <location>
        <begin position="548"/>
        <end position="560"/>
    </location>
</feature>
<dbReference type="AlphaFoldDB" id="A0A0C3QCK1"/>
<dbReference type="Proteomes" id="UP000054248">
    <property type="component" value="Unassembled WGS sequence"/>
</dbReference>
<reference evidence="3" key="2">
    <citation type="submission" date="2015-01" db="EMBL/GenBank/DDBJ databases">
        <title>Evolutionary Origins and Diversification of the Mycorrhizal Mutualists.</title>
        <authorList>
            <consortium name="DOE Joint Genome Institute"/>
            <consortium name="Mycorrhizal Genomics Consortium"/>
            <person name="Kohler A."/>
            <person name="Kuo A."/>
            <person name="Nagy L.G."/>
            <person name="Floudas D."/>
            <person name="Copeland A."/>
            <person name="Barry K.W."/>
            <person name="Cichocki N."/>
            <person name="Veneault-Fourrey C."/>
            <person name="LaButti K."/>
            <person name="Lindquist E.A."/>
            <person name="Lipzen A."/>
            <person name="Lundell T."/>
            <person name="Morin E."/>
            <person name="Murat C."/>
            <person name="Riley R."/>
            <person name="Ohm R."/>
            <person name="Sun H."/>
            <person name="Tunlid A."/>
            <person name="Henrissat B."/>
            <person name="Grigoriev I.V."/>
            <person name="Hibbett D.S."/>
            <person name="Martin F."/>
        </authorList>
    </citation>
    <scope>NUCLEOTIDE SEQUENCE [LARGE SCALE GENOMIC DNA]</scope>
    <source>
        <strain evidence="3">MUT 4182</strain>
    </source>
</reference>
<dbReference type="OrthoDB" id="2662502at2759"/>
<feature type="region of interest" description="Disordered" evidence="1">
    <location>
        <begin position="1"/>
        <end position="135"/>
    </location>
</feature>
<feature type="compositionally biased region" description="Low complexity" evidence="1">
    <location>
        <begin position="24"/>
        <end position="67"/>
    </location>
</feature>
<dbReference type="EMBL" id="KN822994">
    <property type="protein sequence ID" value="KIO28460.1"/>
    <property type="molecule type" value="Genomic_DNA"/>
</dbReference>
<dbReference type="Pfam" id="PF20414">
    <property type="entry name" value="DUF6698"/>
    <property type="match status" value="1"/>
</dbReference>
<feature type="compositionally biased region" description="Acidic residues" evidence="1">
    <location>
        <begin position="96"/>
        <end position="123"/>
    </location>
</feature>
<protein>
    <submittedName>
        <fullName evidence="2">Uncharacterized protein</fullName>
    </submittedName>
</protein>
<keyword evidence="3" id="KW-1185">Reference proteome</keyword>
<feature type="region of interest" description="Disordered" evidence="1">
    <location>
        <begin position="530"/>
        <end position="581"/>
    </location>
</feature>
<reference evidence="2 3" key="1">
    <citation type="submission" date="2014-04" db="EMBL/GenBank/DDBJ databases">
        <authorList>
            <consortium name="DOE Joint Genome Institute"/>
            <person name="Kuo A."/>
            <person name="Girlanda M."/>
            <person name="Perotto S."/>
            <person name="Kohler A."/>
            <person name="Nagy L.G."/>
            <person name="Floudas D."/>
            <person name="Copeland A."/>
            <person name="Barry K.W."/>
            <person name="Cichocki N."/>
            <person name="Veneault-Fourrey C."/>
            <person name="LaButti K."/>
            <person name="Lindquist E.A."/>
            <person name="Lipzen A."/>
            <person name="Lundell T."/>
            <person name="Morin E."/>
            <person name="Murat C."/>
            <person name="Sun H."/>
            <person name="Tunlid A."/>
            <person name="Henrissat B."/>
            <person name="Grigoriev I.V."/>
            <person name="Hibbett D.S."/>
            <person name="Martin F."/>
            <person name="Nordberg H.P."/>
            <person name="Cantor M.N."/>
            <person name="Hua S.X."/>
        </authorList>
    </citation>
    <scope>NUCLEOTIDE SEQUENCE [LARGE SCALE GENOMIC DNA]</scope>
    <source>
        <strain evidence="2 3">MUT 4182</strain>
    </source>
</reference>
<proteinExistence type="predicted"/>
<accession>A0A0C3QCK1</accession>
<evidence type="ECO:0000256" key="1">
    <source>
        <dbReference type="SAM" id="MobiDB-lite"/>
    </source>
</evidence>
<gene>
    <name evidence="2" type="ORF">M407DRAFT_22355</name>
</gene>
<evidence type="ECO:0000313" key="3">
    <source>
        <dbReference type="Proteomes" id="UP000054248"/>
    </source>
</evidence>
<dbReference type="STRING" id="1051891.A0A0C3QCK1"/>
<evidence type="ECO:0000313" key="2">
    <source>
        <dbReference type="EMBL" id="KIO28460.1"/>
    </source>
</evidence>
<dbReference type="HOGENOM" id="CLU_469454_0_0_1"/>
<sequence length="581" mass="62888">MSARKTPGNSRTKDQATTKASKQQGIPRHSSSHSSRPASSITSSASSNSSQTGSKRSHRSSQSSDGSAPAPPTKRRRGESAGKRTQKISRIIFDSSEGDDPTQQDDEDILSSSDQEDKEEDVLTGDGSQGAANDQGKSQLKYIAQQDKAAFIDLGRAVQRSIVAWTPLHTIFYEGLIRVSTHIAQNTISDVNPLNPEAIGIPEASDLEFEDVHATISDAERDELYTLFCKIYRMSPKLCMKIVEAESRFNKFVGYVSSGAGAARATDLRAVRVLVTEWGNLKKVAKAGRGFHHPFTAALLMPCDQSPADQEFLDALKQDERLAFPQSAEPPRFLYGGDLRRPVNLDAANSIILRNPYLLAAWLRVYQSDDSAIDLFTEGGKGDLSTLGPTADPELLQRRISSSSRSVGHTNGVKSTTPHTVGYVSCLLRAALSSDEKLTGEVDDPEIVYNYSALYAEVVQTMKMTGDPATDSVVKSIVEWWDRHAFPRNKLRQPVSLSRLTMRERMAIEAQAATPVSTAPSAVNIPLGGDPARLGAANPDVQARPDIAAEDAESLDDDKMDGDTPAPNGPLRAGSVDVPPI</sequence>
<name>A0A0C3QCK1_9AGAM</name>
<dbReference type="InterPro" id="IPR046521">
    <property type="entry name" value="DUF6698"/>
</dbReference>